<dbReference type="Proteomes" id="UP001142372">
    <property type="component" value="Unassembled WGS sequence"/>
</dbReference>
<name>A0A9W6H863_9MICO</name>
<dbReference type="GO" id="GO:0006741">
    <property type="term" value="P:NADP+ biosynthetic process"/>
    <property type="evidence" value="ECO:0007669"/>
    <property type="project" value="InterPro"/>
</dbReference>
<keyword evidence="2" id="KW-1185">Reference proteome</keyword>
<dbReference type="PIRSF" id="PIRSF016907">
    <property type="entry name" value="Kin_ATP-NAD"/>
    <property type="match status" value="1"/>
</dbReference>
<dbReference type="PANTHER" id="PTHR40697">
    <property type="entry name" value="ACETOIN CATABOLISM PROTEIN X"/>
    <property type="match status" value="1"/>
</dbReference>
<dbReference type="GO" id="GO:0051287">
    <property type="term" value="F:NAD binding"/>
    <property type="evidence" value="ECO:0007669"/>
    <property type="project" value="UniProtKB-ARBA"/>
</dbReference>
<dbReference type="InterPro" id="IPR016064">
    <property type="entry name" value="NAD/diacylglycerol_kinase_sf"/>
</dbReference>
<comment type="caution">
    <text evidence="1">The sequence shown here is derived from an EMBL/GenBank/DDBJ whole genome shotgun (WGS) entry which is preliminary data.</text>
</comment>
<keyword evidence="1" id="KW-0808">Transferase</keyword>
<sequence length="392" mass="38966">MSTVRQLHPAIGVVVNPVAGVGGPVGLVGSDGEAVQREAYARGAHARATDRAAVALAALAAVHPKLEVLTAAGAMGEDVVRASGLRARVVYAPAAPGATTGDDTMRAVAAFAAEGARLVLFAGGDGTARDAASGLSHDVALLGIPAGVKMYSGCFAVAPVAAGALAAEWQTTGGLPTREGEILDLDETLLRAGRPDPRLFALVQVPASSGRTQARKAPTPTSEAAAVRSAAAGAVASMQPGVRYLLGPGGTLAAVSRELGIPGTPLGVDVVQDGRLVARDLSEAQALDAVAGYPAKAVVTVIGGQGFLLGRGNQQLSSDVVAALGPDPLLVVATEQKLIDLAGRPLLVDTGDPAIDARLAGHLRVITGSASSSIYPVSAASAATTEGAHPCV</sequence>
<dbReference type="RefSeq" id="WP_271176123.1">
    <property type="nucleotide sequence ID" value="NZ_BAAAJO010000001.1"/>
</dbReference>
<dbReference type="AlphaFoldDB" id="A0A9W6H863"/>
<dbReference type="Pfam" id="PF20143">
    <property type="entry name" value="NAD_kinase_C"/>
    <property type="match status" value="1"/>
</dbReference>
<organism evidence="1 2">
    <name type="scientific">Leifsonia poae</name>
    <dbReference type="NCBI Taxonomy" id="110933"/>
    <lineage>
        <taxon>Bacteria</taxon>
        <taxon>Bacillati</taxon>
        <taxon>Actinomycetota</taxon>
        <taxon>Actinomycetes</taxon>
        <taxon>Micrococcales</taxon>
        <taxon>Microbacteriaceae</taxon>
        <taxon>Leifsonia</taxon>
    </lineage>
</organism>
<protein>
    <submittedName>
        <fullName evidence="1">ATP-NAD kinase</fullName>
    </submittedName>
</protein>
<dbReference type="Pfam" id="PF01513">
    <property type="entry name" value="NAD_kinase"/>
    <property type="match status" value="1"/>
</dbReference>
<dbReference type="InterPro" id="IPR039065">
    <property type="entry name" value="AcoX-like"/>
</dbReference>
<keyword evidence="1" id="KW-0418">Kinase</keyword>
<dbReference type="GO" id="GO:0003951">
    <property type="term" value="F:NAD+ kinase activity"/>
    <property type="evidence" value="ECO:0007669"/>
    <property type="project" value="InterPro"/>
</dbReference>
<dbReference type="EMBL" id="BSEN01000003">
    <property type="protein sequence ID" value="GLJ75442.1"/>
    <property type="molecule type" value="Genomic_DNA"/>
</dbReference>
<dbReference type="InterPro" id="IPR002504">
    <property type="entry name" value="NADK"/>
</dbReference>
<evidence type="ECO:0000313" key="2">
    <source>
        <dbReference type="Proteomes" id="UP001142372"/>
    </source>
</evidence>
<dbReference type="InterPro" id="IPR011386">
    <property type="entry name" value="Put_ATP-NAD_kin"/>
</dbReference>
<evidence type="ECO:0000313" key="1">
    <source>
        <dbReference type="EMBL" id="GLJ75442.1"/>
    </source>
</evidence>
<reference evidence="1" key="1">
    <citation type="journal article" date="2014" name="Int. J. Syst. Evol. Microbiol.">
        <title>Complete genome sequence of Corynebacterium casei LMG S-19264T (=DSM 44701T), isolated from a smear-ripened cheese.</title>
        <authorList>
            <consortium name="US DOE Joint Genome Institute (JGI-PGF)"/>
            <person name="Walter F."/>
            <person name="Albersmeier A."/>
            <person name="Kalinowski J."/>
            <person name="Ruckert C."/>
        </authorList>
    </citation>
    <scope>NUCLEOTIDE SEQUENCE</scope>
    <source>
        <strain evidence="1">VKM Ac-1401</strain>
    </source>
</reference>
<proteinExistence type="predicted"/>
<gene>
    <name evidence="1" type="ORF">GCM10017584_10160</name>
</gene>
<dbReference type="GO" id="GO:0005524">
    <property type="term" value="F:ATP binding"/>
    <property type="evidence" value="ECO:0007669"/>
    <property type="project" value="UniProtKB-ARBA"/>
</dbReference>
<dbReference type="SUPFAM" id="SSF111331">
    <property type="entry name" value="NAD kinase/diacylglycerol kinase-like"/>
    <property type="match status" value="1"/>
</dbReference>
<dbReference type="PANTHER" id="PTHR40697:SF2">
    <property type="entry name" value="ATP-NAD KINASE-RELATED"/>
    <property type="match status" value="1"/>
</dbReference>
<reference evidence="1" key="2">
    <citation type="submission" date="2023-01" db="EMBL/GenBank/DDBJ databases">
        <authorList>
            <person name="Sun Q."/>
            <person name="Evtushenko L."/>
        </authorList>
    </citation>
    <scope>NUCLEOTIDE SEQUENCE</scope>
    <source>
        <strain evidence="1">VKM Ac-1401</strain>
    </source>
</reference>
<accession>A0A9W6H863</accession>